<proteinExistence type="predicted"/>
<dbReference type="SUPFAM" id="SSF57196">
    <property type="entry name" value="EGF/Laminin"/>
    <property type="match status" value="2"/>
</dbReference>
<dbReference type="CDD" id="cd00054">
    <property type="entry name" value="EGF_CA"/>
    <property type="match status" value="1"/>
</dbReference>
<sequence length="349" mass="37190">MGAGGSTPQSPCEAAGFKFCASVSHATGCENSGPDAFYCKCATGYRYEGRSEKSRCDDINECFTGEHDCATKMQNSMCENTPGSYQCVCGANRQLVDGKCEDKNECTAGNGGCGAFAKCVNNLDAAPTCICEPGYDGNNGQAGIDCKDIDECDTNPCPANSACINTPGSYKCECQKGFTMSPDNVCVSKNFCTEGANDCDPHLATCKQLVGTYSCSCKQNLAGTGKKGQCTPKEGFEQLPCELMGEACGAYRECKRDSEGNYSCVNKSVTSQISTMFKDGFSSDTPVWIWAVAGGGLIVAIVFLWLFLKKRKNKDRGGAGDYDVYGMGDAREGDAYSQTGYGTMDYYYG</sequence>
<protein>
    <submittedName>
        <fullName evidence="11">Calcium binding egf domain-containing protein</fullName>
    </submittedName>
</protein>
<keyword evidence="12" id="KW-1185">Reference proteome</keyword>
<evidence type="ECO:0000256" key="3">
    <source>
        <dbReference type="ARBA" id="ARBA00022536"/>
    </source>
</evidence>
<keyword evidence="9" id="KW-0812">Transmembrane</keyword>
<dbReference type="STRING" id="94643.A0A2A9M6S4"/>
<keyword evidence="9" id="KW-1133">Transmembrane helix</keyword>
<feature type="domain" description="EGF-like" evidence="10">
    <location>
        <begin position="102"/>
        <end position="141"/>
    </location>
</feature>
<comment type="caution">
    <text evidence="8">Lacks conserved residue(s) required for the propagation of feature annotation.</text>
</comment>
<dbReference type="InterPro" id="IPR000152">
    <property type="entry name" value="EGF-type_Asp/Asn_hydroxyl_site"/>
</dbReference>
<dbReference type="InterPro" id="IPR052080">
    <property type="entry name" value="vWF_C/EGF_Fibrillin"/>
</dbReference>
<comment type="subcellular location">
    <subcellularLocation>
        <location evidence="1">Secreted</location>
    </subcellularLocation>
</comment>
<comment type="caution">
    <text evidence="11">The sequence shown here is derived from an EMBL/GenBank/DDBJ whole genome shotgun (WGS) entry which is preliminary data.</text>
</comment>
<dbReference type="InterPro" id="IPR049883">
    <property type="entry name" value="NOTCH1_EGF-like"/>
</dbReference>
<dbReference type="SMART" id="SM00179">
    <property type="entry name" value="EGF_CA"/>
    <property type="match status" value="4"/>
</dbReference>
<accession>A0A2A9M6S4</accession>
<evidence type="ECO:0000259" key="10">
    <source>
        <dbReference type="PROSITE" id="PS50026"/>
    </source>
</evidence>
<gene>
    <name evidence="11" type="ORF">BESB_079110</name>
</gene>
<evidence type="ECO:0000313" key="12">
    <source>
        <dbReference type="Proteomes" id="UP000224006"/>
    </source>
</evidence>
<evidence type="ECO:0000256" key="5">
    <source>
        <dbReference type="ARBA" id="ARBA00022737"/>
    </source>
</evidence>
<dbReference type="RefSeq" id="XP_029217704.1">
    <property type="nucleotide sequence ID" value="XM_029366273.1"/>
</dbReference>
<dbReference type="AlphaFoldDB" id="A0A2A9M6S4"/>
<evidence type="ECO:0000256" key="4">
    <source>
        <dbReference type="ARBA" id="ARBA00022729"/>
    </source>
</evidence>
<evidence type="ECO:0000256" key="8">
    <source>
        <dbReference type="PROSITE-ProRule" id="PRU00076"/>
    </source>
</evidence>
<dbReference type="PROSITE" id="PS01186">
    <property type="entry name" value="EGF_2"/>
    <property type="match status" value="1"/>
</dbReference>
<dbReference type="InterPro" id="IPR000742">
    <property type="entry name" value="EGF"/>
</dbReference>
<dbReference type="PROSITE" id="PS50026">
    <property type="entry name" value="EGF_3"/>
    <property type="match status" value="2"/>
</dbReference>
<reference evidence="11 12" key="1">
    <citation type="submission" date="2017-09" db="EMBL/GenBank/DDBJ databases">
        <title>Genome sequencing of Besnoitia besnoiti strain Bb-Ger1.</title>
        <authorList>
            <person name="Schares G."/>
            <person name="Venepally P."/>
            <person name="Lorenzi H.A."/>
        </authorList>
    </citation>
    <scope>NUCLEOTIDE SEQUENCE [LARGE SCALE GENOMIC DNA]</scope>
    <source>
        <strain evidence="11 12">Bb-Ger1</strain>
    </source>
</reference>
<feature type="transmembrane region" description="Helical" evidence="9">
    <location>
        <begin position="287"/>
        <end position="308"/>
    </location>
</feature>
<evidence type="ECO:0000313" key="11">
    <source>
        <dbReference type="EMBL" id="PFH33695.1"/>
    </source>
</evidence>
<dbReference type="EMBL" id="NWUJ01000008">
    <property type="protein sequence ID" value="PFH33695.1"/>
    <property type="molecule type" value="Genomic_DNA"/>
</dbReference>
<dbReference type="SMART" id="SM00181">
    <property type="entry name" value="EGF"/>
    <property type="match status" value="5"/>
</dbReference>
<dbReference type="Gene3D" id="2.10.25.10">
    <property type="entry name" value="Laminin"/>
    <property type="match status" value="4"/>
</dbReference>
<dbReference type="VEuPathDB" id="ToxoDB:BESB_079110"/>
<evidence type="ECO:0000256" key="1">
    <source>
        <dbReference type="ARBA" id="ARBA00004613"/>
    </source>
</evidence>
<keyword evidence="3 8" id="KW-0245">EGF-like domain</keyword>
<keyword evidence="4" id="KW-0732">Signal</keyword>
<organism evidence="11 12">
    <name type="scientific">Besnoitia besnoiti</name>
    <name type="common">Apicomplexan protozoan</name>
    <dbReference type="NCBI Taxonomy" id="94643"/>
    <lineage>
        <taxon>Eukaryota</taxon>
        <taxon>Sar</taxon>
        <taxon>Alveolata</taxon>
        <taxon>Apicomplexa</taxon>
        <taxon>Conoidasida</taxon>
        <taxon>Coccidia</taxon>
        <taxon>Eucoccidiorida</taxon>
        <taxon>Eimeriorina</taxon>
        <taxon>Sarcocystidae</taxon>
        <taxon>Besnoitia</taxon>
    </lineage>
</organism>
<dbReference type="OrthoDB" id="10045365at2759"/>
<keyword evidence="5" id="KW-0677">Repeat</keyword>
<keyword evidence="7" id="KW-0325">Glycoprotein</keyword>
<name>A0A2A9M6S4_BESBE</name>
<dbReference type="Proteomes" id="UP000224006">
    <property type="component" value="Chromosome VII"/>
</dbReference>
<keyword evidence="9" id="KW-0472">Membrane</keyword>
<dbReference type="Pfam" id="PF07645">
    <property type="entry name" value="EGF_CA"/>
    <property type="match status" value="3"/>
</dbReference>
<evidence type="ECO:0000256" key="6">
    <source>
        <dbReference type="ARBA" id="ARBA00023157"/>
    </source>
</evidence>
<dbReference type="GO" id="GO:0005576">
    <property type="term" value="C:extracellular region"/>
    <property type="evidence" value="ECO:0007669"/>
    <property type="project" value="UniProtKB-SubCell"/>
</dbReference>
<dbReference type="SUPFAM" id="SSF57184">
    <property type="entry name" value="Growth factor receptor domain"/>
    <property type="match status" value="1"/>
</dbReference>
<keyword evidence="6" id="KW-1015">Disulfide bond</keyword>
<dbReference type="FunFam" id="2.10.25.10:FF:000014">
    <property type="entry name" value="Latent-transforming growth factor beta-binding protein 3"/>
    <property type="match status" value="1"/>
</dbReference>
<dbReference type="InterPro" id="IPR018097">
    <property type="entry name" value="EGF_Ca-bd_CS"/>
</dbReference>
<dbReference type="PROSITE" id="PS00010">
    <property type="entry name" value="ASX_HYDROXYL"/>
    <property type="match status" value="2"/>
</dbReference>
<dbReference type="GO" id="GO:0005509">
    <property type="term" value="F:calcium ion binding"/>
    <property type="evidence" value="ECO:0007669"/>
    <property type="project" value="InterPro"/>
</dbReference>
<evidence type="ECO:0000256" key="9">
    <source>
        <dbReference type="SAM" id="Phobius"/>
    </source>
</evidence>
<feature type="domain" description="EGF-like" evidence="10">
    <location>
        <begin position="148"/>
        <end position="187"/>
    </location>
</feature>
<evidence type="ECO:0000256" key="2">
    <source>
        <dbReference type="ARBA" id="ARBA00022525"/>
    </source>
</evidence>
<dbReference type="GeneID" id="40312838"/>
<dbReference type="KEGG" id="bbes:BESB_079110"/>
<dbReference type="PANTHER" id="PTHR47333">
    <property type="entry name" value="VON WILLEBRAND FACTOR C AND EGF DOMAIN-CONTAINING PROTEIN"/>
    <property type="match status" value="1"/>
</dbReference>
<dbReference type="InterPro" id="IPR009030">
    <property type="entry name" value="Growth_fac_rcpt_cys_sf"/>
</dbReference>
<keyword evidence="2" id="KW-0964">Secreted</keyword>
<dbReference type="InterPro" id="IPR001881">
    <property type="entry name" value="EGF-like_Ca-bd_dom"/>
</dbReference>
<dbReference type="PROSITE" id="PS01187">
    <property type="entry name" value="EGF_CA"/>
    <property type="match status" value="1"/>
</dbReference>
<evidence type="ECO:0000256" key="7">
    <source>
        <dbReference type="ARBA" id="ARBA00023180"/>
    </source>
</evidence>
<dbReference type="PANTHER" id="PTHR47333:SF4">
    <property type="entry name" value="EGF-LIKE DOMAIN-CONTAINING PROTEIN"/>
    <property type="match status" value="1"/>
</dbReference>